<dbReference type="Proteomes" id="UP000828941">
    <property type="component" value="Chromosome 3"/>
</dbReference>
<sequence>MEPAPLTPNRVISGNQNLLLEMLPPPRVGRLMHLEALGGHKRCHWEKGDNEPSVTIPSFPPSSSSSQHPVEHDTSSSPLTLDLRLGL</sequence>
<comment type="caution">
    <text evidence="1">The sequence shown here is derived from an EMBL/GenBank/DDBJ whole genome shotgun (WGS) entry which is preliminary data.</text>
</comment>
<gene>
    <name evidence="1" type="ORF">L6164_004690</name>
</gene>
<organism evidence="1 2">
    <name type="scientific">Bauhinia variegata</name>
    <name type="common">Purple orchid tree</name>
    <name type="synonym">Phanera variegata</name>
    <dbReference type="NCBI Taxonomy" id="167791"/>
    <lineage>
        <taxon>Eukaryota</taxon>
        <taxon>Viridiplantae</taxon>
        <taxon>Streptophyta</taxon>
        <taxon>Embryophyta</taxon>
        <taxon>Tracheophyta</taxon>
        <taxon>Spermatophyta</taxon>
        <taxon>Magnoliopsida</taxon>
        <taxon>eudicotyledons</taxon>
        <taxon>Gunneridae</taxon>
        <taxon>Pentapetalae</taxon>
        <taxon>rosids</taxon>
        <taxon>fabids</taxon>
        <taxon>Fabales</taxon>
        <taxon>Fabaceae</taxon>
        <taxon>Cercidoideae</taxon>
        <taxon>Cercideae</taxon>
        <taxon>Bauhiniinae</taxon>
        <taxon>Bauhinia</taxon>
    </lineage>
</organism>
<proteinExistence type="predicted"/>
<evidence type="ECO:0000313" key="2">
    <source>
        <dbReference type="Proteomes" id="UP000828941"/>
    </source>
</evidence>
<reference evidence="1 2" key="1">
    <citation type="journal article" date="2022" name="DNA Res.">
        <title>Chromosomal-level genome assembly of the orchid tree Bauhinia variegata (Leguminosae; Cercidoideae) supports the allotetraploid origin hypothesis of Bauhinia.</title>
        <authorList>
            <person name="Zhong Y."/>
            <person name="Chen Y."/>
            <person name="Zheng D."/>
            <person name="Pang J."/>
            <person name="Liu Y."/>
            <person name="Luo S."/>
            <person name="Meng S."/>
            <person name="Qian L."/>
            <person name="Wei D."/>
            <person name="Dai S."/>
            <person name="Zhou R."/>
        </authorList>
    </citation>
    <scope>NUCLEOTIDE SEQUENCE [LARGE SCALE GENOMIC DNA]</scope>
    <source>
        <strain evidence="1">BV-YZ2020</strain>
    </source>
</reference>
<keyword evidence="2" id="KW-1185">Reference proteome</keyword>
<protein>
    <submittedName>
        <fullName evidence="1">Uncharacterized protein</fullName>
    </submittedName>
</protein>
<name>A0ACB9PNB3_BAUVA</name>
<accession>A0ACB9PNB3</accession>
<dbReference type="EMBL" id="CM039428">
    <property type="protein sequence ID" value="KAI4350217.1"/>
    <property type="molecule type" value="Genomic_DNA"/>
</dbReference>
<evidence type="ECO:0000313" key="1">
    <source>
        <dbReference type="EMBL" id="KAI4350217.1"/>
    </source>
</evidence>